<sequence length="462" mass="53034">MDITNACQICDELMHLQGGHRTFLNPFHPCSETSPNMSKWRLTGGGCSFVAWFRTQVNEVICALSTFLSHIALRPRSLNSSLALWPERSIRRVNNPMSSVRFCSESHLLLQELQRVENENPLGNNVFAVSGQPSTERPTPQMPEKRTLRVVLEILQRHAEIFICTTVDPVEAQTIDELAKQVVRTLRTKPGNLEYEFLTKKRHGRKPKFETRSLNSTLQPELNIVGRLSRMTSNVASNEKDNRCSSYKPFKSFLNETESLISKEATCSKSIVRIDKGRMGGYGYKESLIAALWKVRVRQTNKLESDDGCQQARCSGIACKVSFLGKASEIECFLRERRSHLWINFVAFSSYKNIEYQPRPYETSELQSGYCGPGNGWVLEIRKDVDRFNCKDGNRTKPKRTLGYLRNEYGIKVTLFHGREEVLTWWWTHISCHSVPNHLVLNGRSIMRFRETWILLDNSFAS</sequence>
<gene>
    <name evidence="1" type="ORF">IFM89_023877</name>
</gene>
<name>A0A835LEG6_9MAGN</name>
<dbReference type="AlphaFoldDB" id="A0A835LEG6"/>
<proteinExistence type="predicted"/>
<evidence type="ECO:0000313" key="2">
    <source>
        <dbReference type="Proteomes" id="UP000631114"/>
    </source>
</evidence>
<evidence type="ECO:0000313" key="1">
    <source>
        <dbReference type="EMBL" id="KAF9589462.1"/>
    </source>
</evidence>
<keyword evidence="2" id="KW-1185">Reference proteome</keyword>
<accession>A0A835LEG6</accession>
<organism evidence="1 2">
    <name type="scientific">Coptis chinensis</name>
    <dbReference type="NCBI Taxonomy" id="261450"/>
    <lineage>
        <taxon>Eukaryota</taxon>
        <taxon>Viridiplantae</taxon>
        <taxon>Streptophyta</taxon>
        <taxon>Embryophyta</taxon>
        <taxon>Tracheophyta</taxon>
        <taxon>Spermatophyta</taxon>
        <taxon>Magnoliopsida</taxon>
        <taxon>Ranunculales</taxon>
        <taxon>Ranunculaceae</taxon>
        <taxon>Coptidoideae</taxon>
        <taxon>Coptis</taxon>
    </lineage>
</organism>
<reference evidence="1 2" key="1">
    <citation type="submission" date="2020-10" db="EMBL/GenBank/DDBJ databases">
        <title>The Coptis chinensis genome and diversification of protoberbering-type alkaloids.</title>
        <authorList>
            <person name="Wang B."/>
            <person name="Shu S."/>
            <person name="Song C."/>
            <person name="Liu Y."/>
        </authorList>
    </citation>
    <scope>NUCLEOTIDE SEQUENCE [LARGE SCALE GENOMIC DNA]</scope>
    <source>
        <strain evidence="1">HL-2020</strain>
        <tissue evidence="1">Leaf</tissue>
    </source>
</reference>
<protein>
    <submittedName>
        <fullName evidence="1">Uncharacterized protein</fullName>
    </submittedName>
</protein>
<dbReference type="Proteomes" id="UP000631114">
    <property type="component" value="Unassembled WGS sequence"/>
</dbReference>
<dbReference type="OrthoDB" id="21449at2759"/>
<comment type="caution">
    <text evidence="1">The sequence shown here is derived from an EMBL/GenBank/DDBJ whole genome shotgun (WGS) entry which is preliminary data.</text>
</comment>
<dbReference type="EMBL" id="JADFTS010000009">
    <property type="protein sequence ID" value="KAF9589462.1"/>
    <property type="molecule type" value="Genomic_DNA"/>
</dbReference>